<sequence length="207" mass="23052">GYGGPKKEWQGGFGKVVLGDFWKNHHGGHKSESTVGIIAPGAEKHPTTRGVKNGDVWGPTDVYGVRLPLPEGSQHIILGQVTKRNGPRTDDPFFGMKPTDSEAVEGRKNNPMIPVFWTKDYQVPGGKKGRTFATTMGSSTDLVAEGTRRILINGAYWLLDLEIPNTGTKVKLVGKFNPEQYSFRSKEYWPDQNKKPADFRLKRKKKD</sequence>
<proteinExistence type="predicted"/>
<dbReference type="AlphaFoldDB" id="A0A382YLB0"/>
<name>A0A382YLB0_9ZZZZ</name>
<dbReference type="EMBL" id="UINC01176762">
    <property type="protein sequence ID" value="SVD84043.1"/>
    <property type="molecule type" value="Genomic_DNA"/>
</dbReference>
<feature type="non-terminal residue" evidence="1">
    <location>
        <position position="1"/>
    </location>
</feature>
<dbReference type="SUPFAM" id="SSF52317">
    <property type="entry name" value="Class I glutamine amidotransferase-like"/>
    <property type="match status" value="1"/>
</dbReference>
<reference evidence="1" key="1">
    <citation type="submission" date="2018-05" db="EMBL/GenBank/DDBJ databases">
        <authorList>
            <person name="Lanie J.A."/>
            <person name="Ng W.-L."/>
            <person name="Kazmierczak K.M."/>
            <person name="Andrzejewski T.M."/>
            <person name="Davidsen T.M."/>
            <person name="Wayne K.J."/>
            <person name="Tettelin H."/>
            <person name="Glass J.I."/>
            <person name="Rusch D."/>
            <person name="Podicherti R."/>
            <person name="Tsui H.-C.T."/>
            <person name="Winkler M.E."/>
        </authorList>
    </citation>
    <scope>NUCLEOTIDE SEQUENCE</scope>
</reference>
<gene>
    <name evidence="1" type="ORF">METZ01_LOCUS436897</name>
</gene>
<dbReference type="Gene3D" id="3.40.50.880">
    <property type="match status" value="1"/>
</dbReference>
<accession>A0A382YLB0</accession>
<evidence type="ECO:0000313" key="1">
    <source>
        <dbReference type="EMBL" id="SVD84043.1"/>
    </source>
</evidence>
<dbReference type="InterPro" id="IPR029062">
    <property type="entry name" value="Class_I_gatase-like"/>
</dbReference>
<protein>
    <submittedName>
        <fullName evidence="1">Uncharacterized protein</fullName>
    </submittedName>
</protein>
<organism evidence="1">
    <name type="scientific">marine metagenome</name>
    <dbReference type="NCBI Taxonomy" id="408172"/>
    <lineage>
        <taxon>unclassified sequences</taxon>
        <taxon>metagenomes</taxon>
        <taxon>ecological metagenomes</taxon>
    </lineage>
</organism>